<comment type="caution">
    <text evidence="5">The sequence shown here is derived from an EMBL/GenBank/DDBJ whole genome shotgun (WGS) entry which is preliminary data.</text>
</comment>
<evidence type="ECO:0000313" key="5">
    <source>
        <dbReference type="EMBL" id="KAA6350942.1"/>
    </source>
</evidence>
<keyword evidence="1" id="KW-0229">DNA integration</keyword>
<gene>
    <name evidence="5" type="ORF">EZS27_001639</name>
</gene>
<proteinExistence type="predicted"/>
<dbReference type="PROSITE" id="PS51736">
    <property type="entry name" value="RECOMBINASES_3"/>
    <property type="match status" value="1"/>
</dbReference>
<dbReference type="GO" id="GO:0000150">
    <property type="term" value="F:DNA strand exchange activity"/>
    <property type="evidence" value="ECO:0007669"/>
    <property type="project" value="InterPro"/>
</dbReference>
<keyword evidence="3" id="KW-0233">DNA recombination</keyword>
<accession>A0A5J4SZ25</accession>
<dbReference type="CDD" id="cd03768">
    <property type="entry name" value="SR_ResInv"/>
    <property type="match status" value="1"/>
</dbReference>
<organism evidence="5">
    <name type="scientific">termite gut metagenome</name>
    <dbReference type="NCBI Taxonomy" id="433724"/>
    <lineage>
        <taxon>unclassified sequences</taxon>
        <taxon>metagenomes</taxon>
        <taxon>organismal metagenomes</taxon>
    </lineage>
</organism>
<dbReference type="PROSITE" id="PS00397">
    <property type="entry name" value="RECOMBINASES_1"/>
    <property type="match status" value="1"/>
</dbReference>
<evidence type="ECO:0000256" key="2">
    <source>
        <dbReference type="ARBA" id="ARBA00023125"/>
    </source>
</evidence>
<name>A0A5J4SZ25_9ZZZZ</name>
<dbReference type="PANTHER" id="PTHR30461:SF19">
    <property type="entry name" value="SITE-SPECIFIC RECOMBINASE RESOLVASE FAMILY"/>
    <property type="match status" value="1"/>
</dbReference>
<dbReference type="PANTHER" id="PTHR30461">
    <property type="entry name" value="DNA-INVERTASE FROM LAMBDOID PROPHAGE"/>
    <property type="match status" value="1"/>
</dbReference>
<dbReference type="GO" id="GO:0003677">
    <property type="term" value="F:DNA binding"/>
    <property type="evidence" value="ECO:0007669"/>
    <property type="project" value="UniProtKB-KW"/>
</dbReference>
<dbReference type="InterPro" id="IPR036162">
    <property type="entry name" value="Resolvase-like_N_sf"/>
</dbReference>
<dbReference type="Pfam" id="PF00239">
    <property type="entry name" value="Resolvase"/>
    <property type="match status" value="1"/>
</dbReference>
<evidence type="ECO:0000259" key="4">
    <source>
        <dbReference type="PROSITE" id="PS51736"/>
    </source>
</evidence>
<reference evidence="5" key="1">
    <citation type="submission" date="2019-03" db="EMBL/GenBank/DDBJ databases">
        <title>Single cell metagenomics reveals metabolic interactions within the superorganism composed of flagellate Streblomastix strix and complex community of Bacteroidetes bacteria on its surface.</title>
        <authorList>
            <person name="Treitli S.C."/>
            <person name="Kolisko M."/>
            <person name="Husnik F."/>
            <person name="Keeling P."/>
            <person name="Hampl V."/>
        </authorList>
    </citation>
    <scope>NUCLEOTIDE SEQUENCE</scope>
    <source>
        <strain evidence="5">STM</strain>
    </source>
</reference>
<dbReference type="Gene3D" id="3.40.50.1390">
    <property type="entry name" value="Resolvase, N-terminal catalytic domain"/>
    <property type="match status" value="1"/>
</dbReference>
<keyword evidence="2" id="KW-0238">DNA-binding</keyword>
<dbReference type="SUPFAM" id="SSF53041">
    <property type="entry name" value="Resolvase-like"/>
    <property type="match status" value="1"/>
</dbReference>
<dbReference type="GO" id="GO:0015074">
    <property type="term" value="P:DNA integration"/>
    <property type="evidence" value="ECO:0007669"/>
    <property type="project" value="UniProtKB-KW"/>
</dbReference>
<protein>
    <submittedName>
        <fullName evidence="5">Putative DNA-invertase from lambdoid prophage Rac</fullName>
    </submittedName>
</protein>
<dbReference type="SMART" id="SM00857">
    <property type="entry name" value="Resolvase"/>
    <property type="match status" value="1"/>
</dbReference>
<dbReference type="InterPro" id="IPR006118">
    <property type="entry name" value="Recombinase_CS"/>
</dbReference>
<feature type="domain" description="Resolvase/invertase-type recombinase catalytic" evidence="4">
    <location>
        <begin position="1"/>
        <end position="142"/>
    </location>
</feature>
<dbReference type="InterPro" id="IPR006119">
    <property type="entry name" value="Resolv_N"/>
</dbReference>
<evidence type="ECO:0000256" key="1">
    <source>
        <dbReference type="ARBA" id="ARBA00022908"/>
    </source>
</evidence>
<dbReference type="InterPro" id="IPR050639">
    <property type="entry name" value="SSR_resolvase"/>
</dbReference>
<dbReference type="EMBL" id="SNRY01000020">
    <property type="protein sequence ID" value="KAA6350942.1"/>
    <property type="molecule type" value="Genomic_DNA"/>
</dbReference>
<evidence type="ECO:0000256" key="3">
    <source>
        <dbReference type="ARBA" id="ARBA00023172"/>
    </source>
</evidence>
<sequence length="202" mass="22937">MAIAYLRVSTEKQHLKNQKEEILRFANKKELTVDKWCTEIMSGCVSPKKRKLSKLLKNAKSGDTLIVTEISRLSRALLEIMIILNSCIEKDIMLYSIKEGYTFQNDINSKVLTFAFGLVAEIERNLISLRTKEGLARKKQEGQVLGRPPGVSKQTRALKENKEIIIKQLKKIPRADIAANLGTTRNTLYKFLKKEAKKNSGT</sequence>
<dbReference type="AlphaFoldDB" id="A0A5J4SZ25"/>